<keyword evidence="7" id="KW-0539">Nucleus</keyword>
<dbReference type="AlphaFoldDB" id="A0AAI8VNJ4"/>
<evidence type="ECO:0000256" key="7">
    <source>
        <dbReference type="ARBA" id="ARBA00023242"/>
    </source>
</evidence>
<feature type="compositionally biased region" description="Polar residues" evidence="8">
    <location>
        <begin position="8"/>
        <end position="22"/>
    </location>
</feature>
<dbReference type="Proteomes" id="UP001295740">
    <property type="component" value="Unassembled WGS sequence"/>
</dbReference>
<feature type="region of interest" description="Disordered" evidence="8">
    <location>
        <begin position="298"/>
        <end position="409"/>
    </location>
</feature>
<keyword evidence="5" id="KW-0805">Transcription regulation</keyword>
<protein>
    <submittedName>
        <fullName evidence="10">Uu.00g093970.m01.CDS01</fullName>
    </submittedName>
</protein>
<evidence type="ECO:0000256" key="4">
    <source>
        <dbReference type="ARBA" id="ARBA00022833"/>
    </source>
</evidence>
<reference evidence="10" key="1">
    <citation type="submission" date="2023-10" db="EMBL/GenBank/DDBJ databases">
        <authorList>
            <person name="Hackl T."/>
        </authorList>
    </citation>
    <scope>NUCLEOTIDE SEQUENCE</scope>
</reference>
<evidence type="ECO:0000256" key="8">
    <source>
        <dbReference type="SAM" id="MobiDB-lite"/>
    </source>
</evidence>
<dbReference type="PROSITE" id="PS51916">
    <property type="entry name" value="DEUBAD"/>
    <property type="match status" value="1"/>
</dbReference>
<proteinExistence type="predicted"/>
<evidence type="ECO:0000256" key="5">
    <source>
        <dbReference type="ARBA" id="ARBA00023015"/>
    </source>
</evidence>
<feature type="compositionally biased region" description="Basic and acidic residues" evidence="8">
    <location>
        <begin position="77"/>
        <end position="86"/>
    </location>
</feature>
<evidence type="ECO:0000256" key="6">
    <source>
        <dbReference type="ARBA" id="ARBA00023163"/>
    </source>
</evidence>
<keyword evidence="6" id="KW-0804">Transcription</keyword>
<dbReference type="InterPro" id="IPR028020">
    <property type="entry name" value="ASX_DEUBAD_dom"/>
</dbReference>
<keyword evidence="11" id="KW-1185">Reference proteome</keyword>
<evidence type="ECO:0000313" key="11">
    <source>
        <dbReference type="Proteomes" id="UP001295740"/>
    </source>
</evidence>
<evidence type="ECO:0000256" key="1">
    <source>
        <dbReference type="ARBA" id="ARBA00004123"/>
    </source>
</evidence>
<feature type="compositionally biased region" description="Polar residues" evidence="8">
    <location>
        <begin position="87"/>
        <end position="113"/>
    </location>
</feature>
<gene>
    <name evidence="10" type="ORF">KHLLAP_LOCUS8679</name>
</gene>
<feature type="compositionally biased region" description="Basic and acidic residues" evidence="8">
    <location>
        <begin position="389"/>
        <end position="409"/>
    </location>
</feature>
<feature type="domain" description="DEUBAD" evidence="9">
    <location>
        <begin position="184"/>
        <end position="298"/>
    </location>
</feature>
<feature type="region of interest" description="Disordered" evidence="8">
    <location>
        <begin position="1"/>
        <end position="149"/>
    </location>
</feature>
<keyword evidence="3" id="KW-0863">Zinc-finger</keyword>
<evidence type="ECO:0000256" key="2">
    <source>
        <dbReference type="ARBA" id="ARBA00022723"/>
    </source>
</evidence>
<name>A0AAI8VNJ4_9PEZI</name>
<dbReference type="GO" id="GO:0008270">
    <property type="term" value="F:zinc ion binding"/>
    <property type="evidence" value="ECO:0007669"/>
    <property type="project" value="UniProtKB-KW"/>
</dbReference>
<keyword evidence="4" id="KW-0862">Zinc</keyword>
<feature type="compositionally biased region" description="Acidic residues" evidence="8">
    <location>
        <begin position="304"/>
        <end position="315"/>
    </location>
</feature>
<evidence type="ECO:0000256" key="3">
    <source>
        <dbReference type="ARBA" id="ARBA00022771"/>
    </source>
</evidence>
<dbReference type="Pfam" id="PF13919">
    <property type="entry name" value="ASXH"/>
    <property type="match status" value="1"/>
</dbReference>
<comment type="subcellular location">
    <subcellularLocation>
        <location evidence="1">Nucleus</location>
    </subcellularLocation>
</comment>
<feature type="compositionally biased region" description="Basic and acidic residues" evidence="8">
    <location>
        <begin position="316"/>
        <end position="369"/>
    </location>
</feature>
<organism evidence="10 11">
    <name type="scientific">Anthostomella pinea</name>
    <dbReference type="NCBI Taxonomy" id="933095"/>
    <lineage>
        <taxon>Eukaryota</taxon>
        <taxon>Fungi</taxon>
        <taxon>Dikarya</taxon>
        <taxon>Ascomycota</taxon>
        <taxon>Pezizomycotina</taxon>
        <taxon>Sordariomycetes</taxon>
        <taxon>Xylariomycetidae</taxon>
        <taxon>Xylariales</taxon>
        <taxon>Xylariaceae</taxon>
        <taxon>Anthostomella</taxon>
    </lineage>
</organism>
<dbReference type="EMBL" id="CAUWAG010000010">
    <property type="protein sequence ID" value="CAJ2508211.1"/>
    <property type="molecule type" value="Genomic_DNA"/>
</dbReference>
<keyword evidence="2" id="KW-0479">Metal-binding</keyword>
<dbReference type="GO" id="GO:0005634">
    <property type="term" value="C:nucleus"/>
    <property type="evidence" value="ECO:0007669"/>
    <property type="project" value="UniProtKB-SubCell"/>
</dbReference>
<accession>A0AAI8VNJ4</accession>
<evidence type="ECO:0000313" key="10">
    <source>
        <dbReference type="EMBL" id="CAJ2508211.1"/>
    </source>
</evidence>
<evidence type="ECO:0000259" key="9">
    <source>
        <dbReference type="PROSITE" id="PS51916"/>
    </source>
</evidence>
<sequence>MPPRKKPNTPTANGKSKQSTTPASRSLQATRRSTRARRLSDLVDSDESLDELCATKARGGAIDAEVRDEITAYPSHPKRESHEDTANNHVSQDQPADAITVQTPRSEASSTKDGSAGKSRLTRGTPMKKQEFDLTTAAGDDEDELAEAEPVLKKPKIIVKQTQAPGARKSRSKWDNLDEMLTNPNSPLVKTNLRDLLCSPKAWGILSAEEKQQVLAKFPGQDEILDAGTDAARPDIAALRNNNHFRHDVARYQESLRLGRHDPEWIHQAQQAHQKRRLGLYDEFLAARFEEDWEMPLPGKAEESQAEPEVEPEVEVEGKVEPEVEFEEKLEQKLEEKLEQKLEEKLEQEKDQAQEQEHDQMNGQEHEARTNGNANGEEGIGPDAAIEAEENHADDVEVKPKADEIMGAT</sequence>
<comment type="caution">
    <text evidence="10">The sequence shown here is derived from an EMBL/GenBank/DDBJ whole genome shotgun (WGS) entry which is preliminary data.</text>
</comment>
<dbReference type="InterPro" id="IPR044867">
    <property type="entry name" value="DEUBAD_dom"/>
</dbReference>